<keyword evidence="6" id="KW-0720">Serine protease</keyword>
<dbReference type="RefSeq" id="WP_254741691.1">
    <property type="nucleotide sequence ID" value="NZ_JANCLU010000009.1"/>
</dbReference>
<evidence type="ECO:0000256" key="6">
    <source>
        <dbReference type="ARBA" id="ARBA00022825"/>
    </source>
</evidence>
<dbReference type="EMBL" id="JANCLU010000009">
    <property type="protein sequence ID" value="MCP8939007.1"/>
    <property type="molecule type" value="Genomic_DNA"/>
</dbReference>
<evidence type="ECO:0000256" key="3">
    <source>
        <dbReference type="ARBA" id="ARBA00022729"/>
    </source>
</evidence>
<feature type="chain" id="PRO_5045680987" evidence="7">
    <location>
        <begin position="20"/>
        <end position="464"/>
    </location>
</feature>
<keyword evidence="4" id="KW-0677">Repeat</keyword>
<dbReference type="SUPFAM" id="SSF50494">
    <property type="entry name" value="Trypsin-like serine proteases"/>
    <property type="match status" value="1"/>
</dbReference>
<protein>
    <submittedName>
        <fullName evidence="9">DegQ family serine endoprotease</fullName>
    </submittedName>
</protein>
<dbReference type="Proteomes" id="UP001205890">
    <property type="component" value="Unassembled WGS sequence"/>
</dbReference>
<keyword evidence="2" id="KW-0645">Protease</keyword>
<dbReference type="NCBIfam" id="TIGR02037">
    <property type="entry name" value="degP_htrA_DO"/>
    <property type="match status" value="1"/>
</dbReference>
<dbReference type="PROSITE" id="PS50106">
    <property type="entry name" value="PDZ"/>
    <property type="match status" value="2"/>
</dbReference>
<feature type="signal peptide" evidence="7">
    <location>
        <begin position="1"/>
        <end position="19"/>
    </location>
</feature>
<comment type="caution">
    <text evidence="9">The sequence shown here is derived from an EMBL/GenBank/DDBJ whole genome shotgun (WGS) entry which is preliminary data.</text>
</comment>
<dbReference type="PANTHER" id="PTHR22939">
    <property type="entry name" value="SERINE PROTEASE FAMILY S1C HTRA-RELATED"/>
    <property type="match status" value="1"/>
</dbReference>
<dbReference type="PRINTS" id="PR00834">
    <property type="entry name" value="PROTEASES2C"/>
</dbReference>
<evidence type="ECO:0000313" key="10">
    <source>
        <dbReference type="Proteomes" id="UP001205890"/>
    </source>
</evidence>
<evidence type="ECO:0000256" key="4">
    <source>
        <dbReference type="ARBA" id="ARBA00022737"/>
    </source>
</evidence>
<proteinExistence type="inferred from homology"/>
<dbReference type="Gene3D" id="2.40.10.120">
    <property type="match status" value="1"/>
</dbReference>
<accession>A0ABT1LBY7</accession>
<organism evidence="9 10">
    <name type="scientific">Alsobacter ponti</name>
    <dbReference type="NCBI Taxonomy" id="2962936"/>
    <lineage>
        <taxon>Bacteria</taxon>
        <taxon>Pseudomonadati</taxon>
        <taxon>Pseudomonadota</taxon>
        <taxon>Alphaproteobacteria</taxon>
        <taxon>Hyphomicrobiales</taxon>
        <taxon>Alsobacteraceae</taxon>
        <taxon>Alsobacter</taxon>
    </lineage>
</organism>
<evidence type="ECO:0000256" key="7">
    <source>
        <dbReference type="SAM" id="SignalP"/>
    </source>
</evidence>
<feature type="domain" description="PDZ" evidence="8">
    <location>
        <begin position="380"/>
        <end position="439"/>
    </location>
</feature>
<gene>
    <name evidence="9" type="ORF">NK718_10810</name>
</gene>
<name>A0ABT1LBY7_9HYPH</name>
<dbReference type="InterPro" id="IPR036034">
    <property type="entry name" value="PDZ_sf"/>
</dbReference>
<sequence>MRLVAACLALVCLAAPAGAQQPAQVPHTQFQVKQSFAPLVQRVTPAVVNVYASRIEKQTRNPLMEDPFFRRFFGGPDSAPQERVQRSLGSGVIVDPAGFVVTNNHVIENMTDVRVSLADRREFGADIVLRDTRSDLAVLRIKGGSGFPTLELGDSDALEVGDLVLAVGNPFGVGQTVTSGIISAVARTHVGATDYQFFIQTDAAINPGNSGGALVSSTGQLIGVNTAIFSQSGGSHGIGFAIPSNMVRVVVASAKAGAKVVRRPWFGARMQPVSSDLVESVGLDRPVGALIASVVEKGPAAEAGLKPGDVVLAIDGQEVDDAEAFGFRFATKPTGGEATLTVLRGGRKTTAKVRLAPAPETRPRDSLMLRGRWPLAGLTVANLSPALAEEIGMDYPGDGVVVTDVAAGTPAQELGLRKGDMVLRVDDEAVATTRALDALAKPRNYYWKLSIRRQGEVVTTVVGG</sequence>
<evidence type="ECO:0000256" key="5">
    <source>
        <dbReference type="ARBA" id="ARBA00022801"/>
    </source>
</evidence>
<keyword evidence="10" id="KW-1185">Reference proteome</keyword>
<keyword evidence="3 7" id="KW-0732">Signal</keyword>
<evidence type="ECO:0000259" key="8">
    <source>
        <dbReference type="PROSITE" id="PS50106"/>
    </source>
</evidence>
<dbReference type="SUPFAM" id="SSF50156">
    <property type="entry name" value="PDZ domain-like"/>
    <property type="match status" value="2"/>
</dbReference>
<dbReference type="Pfam" id="PF13180">
    <property type="entry name" value="PDZ_2"/>
    <property type="match status" value="2"/>
</dbReference>
<evidence type="ECO:0000256" key="2">
    <source>
        <dbReference type="ARBA" id="ARBA00022670"/>
    </source>
</evidence>
<reference evidence="9 10" key="1">
    <citation type="submission" date="2022-07" db="EMBL/GenBank/DDBJ databases">
        <authorList>
            <person name="Li W.-J."/>
            <person name="Deng Q.-Q."/>
        </authorList>
    </citation>
    <scope>NUCLEOTIDE SEQUENCE [LARGE SCALE GENOMIC DNA]</scope>
    <source>
        <strain evidence="9 10">SYSU M60028</strain>
    </source>
</reference>
<evidence type="ECO:0000313" key="9">
    <source>
        <dbReference type="EMBL" id="MCP8939007.1"/>
    </source>
</evidence>
<feature type="domain" description="PDZ" evidence="8">
    <location>
        <begin position="248"/>
        <end position="346"/>
    </location>
</feature>
<dbReference type="InterPro" id="IPR001940">
    <property type="entry name" value="Peptidase_S1C"/>
</dbReference>
<dbReference type="PANTHER" id="PTHR22939:SF129">
    <property type="entry name" value="SERINE PROTEASE HTRA2, MITOCHONDRIAL"/>
    <property type="match status" value="1"/>
</dbReference>
<comment type="similarity">
    <text evidence="1">Belongs to the peptidase S1C family.</text>
</comment>
<dbReference type="Gene3D" id="2.30.42.10">
    <property type="match status" value="2"/>
</dbReference>
<dbReference type="InterPro" id="IPR001478">
    <property type="entry name" value="PDZ"/>
</dbReference>
<evidence type="ECO:0000256" key="1">
    <source>
        <dbReference type="ARBA" id="ARBA00010541"/>
    </source>
</evidence>
<dbReference type="InterPro" id="IPR009003">
    <property type="entry name" value="Peptidase_S1_PA"/>
</dbReference>
<dbReference type="InterPro" id="IPR011782">
    <property type="entry name" value="Pept_S1C_Do"/>
</dbReference>
<keyword evidence="5" id="KW-0378">Hydrolase</keyword>
<dbReference type="Pfam" id="PF13365">
    <property type="entry name" value="Trypsin_2"/>
    <property type="match status" value="1"/>
</dbReference>
<dbReference type="SMART" id="SM00228">
    <property type="entry name" value="PDZ"/>
    <property type="match status" value="2"/>
</dbReference>